<dbReference type="InterPro" id="IPR001173">
    <property type="entry name" value="Glyco_trans_2-like"/>
</dbReference>
<sequence length="302" mass="34751">MKTVSCIVVTYNRLEYLKRCLTHILDQSTPVSHVIVVNNNSTDDTEGYLNSLTDSRIITTNPHQNIGGAGGFAWGIKTAYQETTDDYFWLMDDDTMPQITCLENLLTATDTLADKFGFLVSDPRWTDGTPNQMNVPLTQRFWTSNLDDHLIQLQYATFVSFLFKRTSVTKLGLPYKEYFIWSDDIEYSTRLQAMGASYLVADSKVIHETGNNVGADIVTDSLGRIPRYFYSYRNLYSTWRKYKGHKGAFKQFLQAMLDLIHVLRHSPDHKWLRVRTLLRGQFAGFFFKPKVDFVSQIDQSAK</sequence>
<evidence type="ECO:0000256" key="2">
    <source>
        <dbReference type="ARBA" id="ARBA00006739"/>
    </source>
</evidence>
<dbReference type="InterPro" id="IPR029044">
    <property type="entry name" value="Nucleotide-diphossugar_trans"/>
</dbReference>
<dbReference type="SUPFAM" id="SSF53448">
    <property type="entry name" value="Nucleotide-diphospho-sugar transferases"/>
    <property type="match status" value="1"/>
</dbReference>
<dbReference type="PANTHER" id="PTHR43179">
    <property type="entry name" value="RHAMNOSYLTRANSFERASE WBBL"/>
    <property type="match status" value="1"/>
</dbReference>
<dbReference type="EMBL" id="BQXO01000004">
    <property type="protein sequence ID" value="GKT06163.1"/>
    <property type="molecule type" value="Genomic_DNA"/>
</dbReference>
<accession>A0ABQ5JP99</accession>
<dbReference type="Proteomes" id="UP001628078">
    <property type="component" value="Unassembled WGS sequence"/>
</dbReference>
<feature type="domain" description="Glycosyltransferase 2-like" evidence="5">
    <location>
        <begin position="5"/>
        <end position="111"/>
    </location>
</feature>
<keyword evidence="3" id="KW-0328">Glycosyltransferase</keyword>
<comment type="pathway">
    <text evidence="1">Cell wall biogenesis; cell wall polysaccharide biosynthesis.</text>
</comment>
<keyword evidence="7" id="KW-1185">Reference proteome</keyword>
<keyword evidence="4 6" id="KW-0808">Transferase</keyword>
<evidence type="ECO:0000256" key="4">
    <source>
        <dbReference type="ARBA" id="ARBA00022679"/>
    </source>
</evidence>
<organism evidence="6 7">
    <name type="scientific">Furfurilactobacillus curtus</name>
    <dbReference type="NCBI Taxonomy" id="1746200"/>
    <lineage>
        <taxon>Bacteria</taxon>
        <taxon>Bacillati</taxon>
        <taxon>Bacillota</taxon>
        <taxon>Bacilli</taxon>
        <taxon>Lactobacillales</taxon>
        <taxon>Lactobacillaceae</taxon>
        <taxon>Furfurilactobacillus</taxon>
    </lineage>
</organism>
<proteinExistence type="inferred from homology"/>
<evidence type="ECO:0000256" key="1">
    <source>
        <dbReference type="ARBA" id="ARBA00004776"/>
    </source>
</evidence>
<evidence type="ECO:0000256" key="3">
    <source>
        <dbReference type="ARBA" id="ARBA00022676"/>
    </source>
</evidence>
<dbReference type="Gene3D" id="3.90.550.10">
    <property type="entry name" value="Spore Coat Polysaccharide Biosynthesis Protein SpsA, Chain A"/>
    <property type="match status" value="1"/>
</dbReference>
<evidence type="ECO:0000313" key="6">
    <source>
        <dbReference type="EMBL" id="GKT06163.1"/>
    </source>
</evidence>
<protein>
    <submittedName>
        <fullName evidence="6">Glycosyl transferase</fullName>
    </submittedName>
</protein>
<name>A0ABQ5JP99_9LACO</name>
<evidence type="ECO:0000313" key="7">
    <source>
        <dbReference type="Proteomes" id="UP001628078"/>
    </source>
</evidence>
<comment type="similarity">
    <text evidence="2">Belongs to the glycosyltransferase 2 family.</text>
</comment>
<dbReference type="GO" id="GO:0016740">
    <property type="term" value="F:transferase activity"/>
    <property type="evidence" value="ECO:0007669"/>
    <property type="project" value="UniProtKB-KW"/>
</dbReference>
<dbReference type="CDD" id="cd04185">
    <property type="entry name" value="GT_2_like_b"/>
    <property type="match status" value="1"/>
</dbReference>
<dbReference type="RefSeq" id="WP_407884075.1">
    <property type="nucleotide sequence ID" value="NZ_BQXO01000004.1"/>
</dbReference>
<evidence type="ECO:0000259" key="5">
    <source>
        <dbReference type="Pfam" id="PF00535"/>
    </source>
</evidence>
<dbReference type="PANTHER" id="PTHR43179:SF12">
    <property type="entry name" value="GALACTOFURANOSYLTRANSFERASE GLFT2"/>
    <property type="match status" value="1"/>
</dbReference>
<comment type="caution">
    <text evidence="6">The sequence shown here is derived from an EMBL/GenBank/DDBJ whole genome shotgun (WGS) entry which is preliminary data.</text>
</comment>
<dbReference type="Pfam" id="PF00535">
    <property type="entry name" value="Glycos_transf_2"/>
    <property type="match status" value="1"/>
</dbReference>
<reference evidence="6 7" key="1">
    <citation type="submission" date="2022-03" db="EMBL/GenBank/DDBJ databases">
        <title>Draft genome sequence of Furfurilactobacillus curtus JCM 31185.</title>
        <authorList>
            <person name="Suzuki S."/>
            <person name="Endo A."/>
            <person name="Kajikawa A."/>
        </authorList>
    </citation>
    <scope>NUCLEOTIDE SEQUENCE [LARGE SCALE GENOMIC DNA]</scope>
    <source>
        <strain evidence="6 7">JCM 31185</strain>
    </source>
</reference>
<gene>
    <name evidence="6" type="ORF">JCM31185_14500</name>
</gene>